<name>A0A8H6RNN2_9PEZI</name>
<evidence type="ECO:0000259" key="2">
    <source>
        <dbReference type="Pfam" id="PF17648"/>
    </source>
</evidence>
<keyword evidence="1" id="KW-1133">Transmembrane helix</keyword>
<evidence type="ECO:0000313" key="4">
    <source>
        <dbReference type="Proteomes" id="UP000660729"/>
    </source>
</evidence>
<proteinExistence type="predicted"/>
<evidence type="ECO:0000313" key="3">
    <source>
        <dbReference type="EMBL" id="KAF7193987.1"/>
    </source>
</evidence>
<dbReference type="OrthoDB" id="9987011at2759"/>
<reference evidence="3" key="1">
    <citation type="submission" date="2020-04" db="EMBL/GenBank/DDBJ databases">
        <title>Draft genome resource of the tomato pathogen Pseudocercospora fuligena.</title>
        <authorList>
            <person name="Zaccaron A."/>
        </authorList>
    </citation>
    <scope>NUCLEOTIDE SEQUENCE</scope>
    <source>
        <strain evidence="3">PF001</strain>
    </source>
</reference>
<organism evidence="3 4">
    <name type="scientific">Pseudocercospora fuligena</name>
    <dbReference type="NCBI Taxonomy" id="685502"/>
    <lineage>
        <taxon>Eukaryota</taxon>
        <taxon>Fungi</taxon>
        <taxon>Dikarya</taxon>
        <taxon>Ascomycota</taxon>
        <taxon>Pezizomycotina</taxon>
        <taxon>Dothideomycetes</taxon>
        <taxon>Dothideomycetidae</taxon>
        <taxon>Mycosphaerellales</taxon>
        <taxon>Mycosphaerellaceae</taxon>
        <taxon>Pseudocercospora</taxon>
    </lineage>
</organism>
<sequence length="272" mass="29693">MSILLAVQHASNSTSALCILGAVLITATIIPVSLCLRRDFLAFKALGPGGTPSTIPGYIRVKLLGLFALRNPYEAAPIPEDLQFKKGYLCSRTLPQRPHPRPETRGIAPHRQITQRADQDMFIALKGAIEDLGRKGGDHLTIGTSCFEKKGTGLFSTSPAKRTCRGEICHVHSSDGSLHLTLHPLDARTVLEAGWGERHPISRGGVFERFVPKGFLMVYAPQNYNEIAVVLEIVKAAAWYVGGEDCMQAMRYESSETGMPSRLDLETKPSPS</sequence>
<keyword evidence="1" id="KW-0812">Transmembrane</keyword>
<dbReference type="InterPro" id="IPR040841">
    <property type="entry name" value="Luciferase_dom"/>
</dbReference>
<feature type="transmembrane region" description="Helical" evidence="1">
    <location>
        <begin position="14"/>
        <end position="36"/>
    </location>
</feature>
<protein>
    <recommendedName>
        <fullName evidence="2">Luciferase domain-containing protein</fullName>
    </recommendedName>
</protein>
<dbReference type="EMBL" id="JABCIY010000067">
    <property type="protein sequence ID" value="KAF7193987.1"/>
    <property type="molecule type" value="Genomic_DNA"/>
</dbReference>
<dbReference type="InterPro" id="IPR048273">
    <property type="entry name" value="Luciferase"/>
</dbReference>
<dbReference type="Pfam" id="PF17648">
    <property type="entry name" value="Luciferase"/>
    <property type="match status" value="1"/>
</dbReference>
<keyword evidence="1" id="KW-0472">Membrane</keyword>
<comment type="caution">
    <text evidence="3">The sequence shown here is derived from an EMBL/GenBank/DDBJ whole genome shotgun (WGS) entry which is preliminary data.</text>
</comment>
<dbReference type="PANTHER" id="PTHR38695:SF1">
    <property type="entry name" value="AMINO ACID PERMEASE_ SLC12A DOMAIN-CONTAINING PROTEIN"/>
    <property type="match status" value="1"/>
</dbReference>
<evidence type="ECO:0000256" key="1">
    <source>
        <dbReference type="SAM" id="Phobius"/>
    </source>
</evidence>
<feature type="domain" description="Luciferase" evidence="2">
    <location>
        <begin position="165"/>
        <end position="237"/>
    </location>
</feature>
<dbReference type="PANTHER" id="PTHR38695">
    <property type="entry name" value="AMINO ACID PERMEASE_ SLC12A DOMAIN-CONTAINING PROTEIN"/>
    <property type="match status" value="1"/>
</dbReference>
<gene>
    <name evidence="3" type="ORF">HII31_04669</name>
</gene>
<accession>A0A8H6RNN2</accession>
<keyword evidence="4" id="KW-1185">Reference proteome</keyword>
<dbReference type="AlphaFoldDB" id="A0A8H6RNN2"/>
<dbReference type="Proteomes" id="UP000660729">
    <property type="component" value="Unassembled WGS sequence"/>
</dbReference>